<protein>
    <submittedName>
        <fullName evidence="3">Uncharacterized protein</fullName>
    </submittedName>
</protein>
<evidence type="ECO:0000256" key="1">
    <source>
        <dbReference type="SAM" id="MobiDB-lite"/>
    </source>
</evidence>
<keyword evidence="4" id="KW-1185">Reference proteome</keyword>
<dbReference type="AlphaFoldDB" id="A0A9P5TWT0"/>
<proteinExistence type="predicted"/>
<dbReference type="EMBL" id="JADNRY010000514">
    <property type="protein sequence ID" value="KAF9045842.1"/>
    <property type="molecule type" value="Genomic_DNA"/>
</dbReference>
<feature type="signal peptide" evidence="2">
    <location>
        <begin position="1"/>
        <end position="21"/>
    </location>
</feature>
<feature type="compositionally biased region" description="Basic and acidic residues" evidence="1">
    <location>
        <begin position="192"/>
        <end position="203"/>
    </location>
</feature>
<feature type="region of interest" description="Disordered" evidence="1">
    <location>
        <begin position="104"/>
        <end position="136"/>
    </location>
</feature>
<organism evidence="3 4">
    <name type="scientific">Rhodocollybia butyracea</name>
    <dbReference type="NCBI Taxonomy" id="206335"/>
    <lineage>
        <taxon>Eukaryota</taxon>
        <taxon>Fungi</taxon>
        <taxon>Dikarya</taxon>
        <taxon>Basidiomycota</taxon>
        <taxon>Agaricomycotina</taxon>
        <taxon>Agaricomycetes</taxon>
        <taxon>Agaricomycetidae</taxon>
        <taxon>Agaricales</taxon>
        <taxon>Marasmiineae</taxon>
        <taxon>Omphalotaceae</taxon>
        <taxon>Rhodocollybia</taxon>
    </lineage>
</organism>
<gene>
    <name evidence="3" type="ORF">BDP27DRAFT_1455009</name>
</gene>
<evidence type="ECO:0000313" key="3">
    <source>
        <dbReference type="EMBL" id="KAF9045842.1"/>
    </source>
</evidence>
<keyword evidence="2" id="KW-0732">Signal</keyword>
<evidence type="ECO:0000256" key="2">
    <source>
        <dbReference type="SAM" id="SignalP"/>
    </source>
</evidence>
<comment type="caution">
    <text evidence="3">The sequence shown here is derived from an EMBL/GenBank/DDBJ whole genome shotgun (WGS) entry which is preliminary data.</text>
</comment>
<dbReference type="Proteomes" id="UP000772434">
    <property type="component" value="Unassembled WGS sequence"/>
</dbReference>
<feature type="compositionally biased region" description="Basic and acidic residues" evidence="1">
    <location>
        <begin position="127"/>
        <end position="136"/>
    </location>
</feature>
<accession>A0A9P5TWT0</accession>
<name>A0A9P5TWT0_9AGAR</name>
<feature type="region of interest" description="Disordered" evidence="1">
    <location>
        <begin position="168"/>
        <end position="208"/>
    </location>
</feature>
<feature type="chain" id="PRO_5040396532" evidence="2">
    <location>
        <begin position="22"/>
        <end position="330"/>
    </location>
</feature>
<evidence type="ECO:0000313" key="4">
    <source>
        <dbReference type="Proteomes" id="UP000772434"/>
    </source>
</evidence>
<sequence length="330" mass="37365">MIFIHLLLLTGLLLYPHFCMITPPPTQTRLNLGLLSSRHSQVQYKHHHRRNTVWTWNRLVRRHRCRHRYFPLTCRSSSTPSRHDLLDYLIPRLNVLERLVRTRSPSPSMLKDDPDDSTPQATHAKPVKQEKQEKSLDEFAFAPSLSKLEDKPDDSTLRDSDAIHVKQEKHLNESSFSPSLSKLEDDSAGWDTRAKPMKHEKPSDATNALTSTRWVGELKESRRALLLASGGLHVNDGKRKGKFVPPLSSLPGDGYSDAYDDHKQEKDKLDVLNILDLSSDSGVGFGSQRPREALAAASAIKPTLTITSTSTTILLLPQRDNFQDRNCPIF</sequence>
<reference evidence="3" key="1">
    <citation type="submission" date="2020-11" db="EMBL/GenBank/DDBJ databases">
        <authorList>
            <consortium name="DOE Joint Genome Institute"/>
            <person name="Ahrendt S."/>
            <person name="Riley R."/>
            <person name="Andreopoulos W."/>
            <person name="Labutti K."/>
            <person name="Pangilinan J."/>
            <person name="Ruiz-Duenas F.J."/>
            <person name="Barrasa J.M."/>
            <person name="Sanchez-Garcia M."/>
            <person name="Camarero S."/>
            <person name="Miyauchi S."/>
            <person name="Serrano A."/>
            <person name="Linde D."/>
            <person name="Babiker R."/>
            <person name="Drula E."/>
            <person name="Ayuso-Fernandez I."/>
            <person name="Pacheco R."/>
            <person name="Padilla G."/>
            <person name="Ferreira P."/>
            <person name="Barriuso J."/>
            <person name="Kellner H."/>
            <person name="Castanera R."/>
            <person name="Alfaro M."/>
            <person name="Ramirez L."/>
            <person name="Pisabarro A.G."/>
            <person name="Kuo A."/>
            <person name="Tritt A."/>
            <person name="Lipzen A."/>
            <person name="He G."/>
            <person name="Yan M."/>
            <person name="Ng V."/>
            <person name="Cullen D."/>
            <person name="Martin F."/>
            <person name="Rosso M.-N."/>
            <person name="Henrissat B."/>
            <person name="Hibbett D."/>
            <person name="Martinez A.T."/>
            <person name="Grigoriev I.V."/>
        </authorList>
    </citation>
    <scope>NUCLEOTIDE SEQUENCE</scope>
    <source>
        <strain evidence="3">AH 40177</strain>
    </source>
</reference>